<dbReference type="EMBL" id="AP025593">
    <property type="protein sequence ID" value="BDG16705.1"/>
    <property type="molecule type" value="Genomic_DNA"/>
</dbReference>
<dbReference type="KEGG" id="tbc:A0O31_01901"/>
<evidence type="ECO:0000313" key="9">
    <source>
        <dbReference type="EMBL" id="APD09984.1"/>
    </source>
</evidence>
<dbReference type="AlphaFoldDB" id="A0A1J0LUU4"/>
<dbReference type="Gene3D" id="3.10.129.10">
    <property type="entry name" value="Hotdog Thioesterase"/>
    <property type="match status" value="1"/>
</dbReference>
<reference evidence="9" key="2">
    <citation type="journal article" date="2017" name="Stand. Genomic Sci.">
        <title>Complete genome sequence of Thermus brockianus GE-1 reveals key enzymes of xylan/xylose metabolism.</title>
        <authorList>
            <person name="Schaefers C."/>
            <person name="Blank S."/>
            <person name="Wiebusch S."/>
            <person name="Elleuche S."/>
            <person name="Antranikian G."/>
        </authorList>
    </citation>
    <scope>NUCLEOTIDE SEQUENCE</scope>
    <source>
        <strain evidence="9">GE-1</strain>
    </source>
</reference>
<reference evidence="11" key="1">
    <citation type="submission" date="2016-06" db="EMBL/GenBank/DDBJ databases">
        <title>Whole genome sequencing of Thermus brockianus strain GE-1.</title>
        <authorList>
            <person name="Schaefers C."/>
            <person name="Blank S."/>
            <person name="Wiebusch S."/>
            <person name="Elleuche S."/>
            <person name="Antranikian G."/>
        </authorList>
    </citation>
    <scope>NUCLEOTIDE SEQUENCE [LARGE SCALE GENOMIC DNA]</scope>
    <source>
        <strain evidence="11">GE-1</strain>
    </source>
</reference>
<comment type="catalytic activity">
    <reaction evidence="3">
        <text>a long-chain fatty acyl-CoA + H2O = a long-chain fatty acid + CoA + H(+)</text>
        <dbReference type="Rhea" id="RHEA:67680"/>
        <dbReference type="ChEBI" id="CHEBI:15377"/>
        <dbReference type="ChEBI" id="CHEBI:15378"/>
        <dbReference type="ChEBI" id="CHEBI:57287"/>
        <dbReference type="ChEBI" id="CHEBI:57560"/>
        <dbReference type="ChEBI" id="CHEBI:83139"/>
    </reaction>
</comment>
<comment type="similarity">
    <text evidence="4">Belongs to the YigI thioesterase family.</text>
</comment>
<dbReference type="NCBIfam" id="TIGR00369">
    <property type="entry name" value="unchar_dom_1"/>
    <property type="match status" value="1"/>
</dbReference>
<evidence type="ECO:0000256" key="4">
    <source>
        <dbReference type="ARBA" id="ARBA00038381"/>
    </source>
</evidence>
<sequence>MDLKALAEQVARAQPFTQHLGAEVVRVEGEEVEFALKVRPEFYQHLGVVHGGVISALLDNALTFAGGLALGPNVLTVEFKVNFLRPAKGERLRALGRVVHAGRRLAVVQGEAYSEEPEPRLIALAQGTISQV</sequence>
<dbReference type="CDD" id="cd03443">
    <property type="entry name" value="PaaI_thioesterase"/>
    <property type="match status" value="1"/>
</dbReference>
<name>A0A1J0LUU4_THEBO</name>
<protein>
    <recommendedName>
        <fullName evidence="6">Medium/long-chain acyl-CoA thioesterase YigI</fullName>
        <ecNumber evidence="5">3.1.2.20</ecNumber>
    </recommendedName>
</protein>
<evidence type="ECO:0000313" key="12">
    <source>
        <dbReference type="Proteomes" id="UP000831120"/>
    </source>
</evidence>
<evidence type="ECO:0000313" key="11">
    <source>
        <dbReference type="Proteomes" id="UP000182993"/>
    </source>
</evidence>
<accession>A0A1J0LUU4</accession>
<dbReference type="Pfam" id="PF03061">
    <property type="entry name" value="4HBT"/>
    <property type="match status" value="1"/>
</dbReference>
<dbReference type="OrthoDB" id="337200at2"/>
<comment type="catalytic activity">
    <reaction evidence="7">
        <text>a medium-chain fatty acyl-CoA + H2O = a medium-chain fatty acid + CoA + H(+)</text>
        <dbReference type="Rhea" id="RHEA:68184"/>
        <dbReference type="ChEBI" id="CHEBI:15377"/>
        <dbReference type="ChEBI" id="CHEBI:15378"/>
        <dbReference type="ChEBI" id="CHEBI:57287"/>
        <dbReference type="ChEBI" id="CHEBI:59558"/>
        <dbReference type="ChEBI" id="CHEBI:90546"/>
    </reaction>
</comment>
<dbReference type="RefSeq" id="WP_071677601.1">
    <property type="nucleotide sequence ID" value="NZ_AP025593.1"/>
</dbReference>
<dbReference type="GO" id="GO:0047617">
    <property type="term" value="F:fatty acyl-CoA hydrolase activity"/>
    <property type="evidence" value="ECO:0007669"/>
    <property type="project" value="UniProtKB-EC"/>
</dbReference>
<evidence type="ECO:0000256" key="1">
    <source>
        <dbReference type="ARBA" id="ARBA00022801"/>
    </source>
</evidence>
<organism evidence="9 11">
    <name type="scientific">Thermus brockianus</name>
    <dbReference type="NCBI Taxonomy" id="56956"/>
    <lineage>
        <taxon>Bacteria</taxon>
        <taxon>Thermotogati</taxon>
        <taxon>Deinococcota</taxon>
        <taxon>Deinococci</taxon>
        <taxon>Thermales</taxon>
        <taxon>Thermaceae</taxon>
        <taxon>Thermus</taxon>
    </lineage>
</organism>
<evidence type="ECO:0000259" key="8">
    <source>
        <dbReference type="Pfam" id="PF03061"/>
    </source>
</evidence>
<dbReference type="STRING" id="56956.A0O31_01901"/>
<gene>
    <name evidence="9" type="ORF">A0O31_01901</name>
    <name evidence="10" type="ORF">TbrSNM41_14390</name>
</gene>
<dbReference type="PANTHER" id="PTHR43240:SF20">
    <property type="entry name" value="MEDIUM_LONG-CHAIN ACYL-COA THIOESTERASE YIGI"/>
    <property type="match status" value="1"/>
</dbReference>
<dbReference type="SUPFAM" id="SSF54637">
    <property type="entry name" value="Thioesterase/thiol ester dehydrase-isomerase"/>
    <property type="match status" value="1"/>
</dbReference>
<dbReference type="EMBL" id="CP016312">
    <property type="protein sequence ID" value="APD09984.1"/>
    <property type="molecule type" value="Genomic_DNA"/>
</dbReference>
<evidence type="ECO:0000256" key="2">
    <source>
        <dbReference type="ARBA" id="ARBA00035880"/>
    </source>
</evidence>
<dbReference type="InterPro" id="IPR006683">
    <property type="entry name" value="Thioestr_dom"/>
</dbReference>
<proteinExistence type="inferred from homology"/>
<reference evidence="10 12" key="3">
    <citation type="journal article" date="2022" name="Microbiol. Resour. Announc.">
        <title>Complete Genome Sequences of Thermus Strains Isolated from Senami Hot Spring in Japan.</title>
        <authorList>
            <person name="Miyazaki K."/>
        </authorList>
    </citation>
    <scope>NUCLEOTIDE SEQUENCE [LARGE SCALE GENOMIC DNA]</scope>
    <source>
        <strain evidence="10 12">SNM4-1</strain>
    </source>
</reference>
<dbReference type="PANTHER" id="PTHR43240">
    <property type="entry name" value="1,4-DIHYDROXY-2-NAPHTHOYL-COA THIOESTERASE 1"/>
    <property type="match status" value="1"/>
</dbReference>
<comment type="catalytic activity">
    <reaction evidence="2">
        <text>a fatty acyl-CoA + H2O = a fatty acid + CoA + H(+)</text>
        <dbReference type="Rhea" id="RHEA:16781"/>
        <dbReference type="ChEBI" id="CHEBI:15377"/>
        <dbReference type="ChEBI" id="CHEBI:15378"/>
        <dbReference type="ChEBI" id="CHEBI:28868"/>
        <dbReference type="ChEBI" id="CHEBI:57287"/>
        <dbReference type="ChEBI" id="CHEBI:77636"/>
        <dbReference type="EC" id="3.1.2.20"/>
    </reaction>
</comment>
<dbReference type="InterPro" id="IPR029069">
    <property type="entry name" value="HotDog_dom_sf"/>
</dbReference>
<dbReference type="EC" id="3.1.2.20" evidence="5"/>
<feature type="domain" description="Thioesterase" evidence="8">
    <location>
        <begin position="47"/>
        <end position="117"/>
    </location>
</feature>
<evidence type="ECO:0000256" key="6">
    <source>
        <dbReference type="ARBA" id="ARBA00040062"/>
    </source>
</evidence>
<evidence type="ECO:0000313" key="10">
    <source>
        <dbReference type="EMBL" id="BDG16705.1"/>
    </source>
</evidence>
<evidence type="ECO:0000256" key="3">
    <source>
        <dbReference type="ARBA" id="ARBA00036002"/>
    </source>
</evidence>
<keyword evidence="12" id="KW-1185">Reference proteome</keyword>
<evidence type="ECO:0000256" key="7">
    <source>
        <dbReference type="ARBA" id="ARBA00048062"/>
    </source>
</evidence>
<dbReference type="Proteomes" id="UP000831120">
    <property type="component" value="Chromosome"/>
</dbReference>
<keyword evidence="1" id="KW-0378">Hydrolase</keyword>
<dbReference type="InterPro" id="IPR003736">
    <property type="entry name" value="PAAI_dom"/>
</dbReference>
<dbReference type="Proteomes" id="UP000182993">
    <property type="component" value="Chromosome"/>
</dbReference>
<evidence type="ECO:0000256" key="5">
    <source>
        <dbReference type="ARBA" id="ARBA00038894"/>
    </source>
</evidence>